<evidence type="ECO:0000313" key="2">
    <source>
        <dbReference type="Proteomes" id="UP001150603"/>
    </source>
</evidence>
<evidence type="ECO:0000313" key="1">
    <source>
        <dbReference type="EMBL" id="KAJ1951603.1"/>
    </source>
</evidence>
<dbReference type="EMBL" id="JANBPW010000002">
    <property type="protein sequence ID" value="KAJ1951603.1"/>
    <property type="molecule type" value="Genomic_DNA"/>
</dbReference>
<protein>
    <submittedName>
        <fullName evidence="1">Uncharacterized protein</fullName>
    </submittedName>
</protein>
<name>A0ACC1JI94_9FUNG</name>
<accession>A0ACC1JI94</accession>
<dbReference type="Proteomes" id="UP001150603">
    <property type="component" value="Unassembled WGS sequence"/>
</dbReference>
<comment type="caution">
    <text evidence="1">The sequence shown here is derived from an EMBL/GenBank/DDBJ whole genome shotgun (WGS) entry which is preliminary data.</text>
</comment>
<organism evidence="1 2">
    <name type="scientific">Linderina macrospora</name>
    <dbReference type="NCBI Taxonomy" id="4868"/>
    <lineage>
        <taxon>Eukaryota</taxon>
        <taxon>Fungi</taxon>
        <taxon>Fungi incertae sedis</taxon>
        <taxon>Zoopagomycota</taxon>
        <taxon>Kickxellomycotina</taxon>
        <taxon>Kickxellomycetes</taxon>
        <taxon>Kickxellales</taxon>
        <taxon>Kickxellaceae</taxon>
        <taxon>Linderina</taxon>
    </lineage>
</organism>
<sequence>MSFSLTPAEQHRVEVAAQIGYHLDPIGKHDLAVICVFSAIYALDMLAVIYLIRHRNYPPLKSKSPGILVFSHLSCILWFVGDLQVNGLVHLHGTPLTNCKLFGVWLRIILGVCTVSSLVALRAYSLFRVFKQNRPFKGLGLYLPFIIYSVWLVSYGIVSQVLSPSITIKYMDILDVCVYTNAYKASLFIFLWCTWIYVAVVNWKIRNIKSSFNESREMAFSCIIVFAVLTFTTVLNYVRPEYLFDRKLRLVTTSLDHIAVNLVWWRLAGVPLVNCMFRRKGYLHYWTKKLSDDGLQKQYEVGSDVISNSSIVYTEQLSQLDKQGYGASKIGIESRPDSPLAWFPSSISSTEVDNLNLAKPATAATLVGPDLPPKGLIEHGSSNARRTIRRKERLRHASAANDQVFLPVRPVSPAPVYPTISPQSSFYRLAEYSPGLVYAWGHNSDRSSLEELNIGRRLI</sequence>
<reference evidence="1" key="1">
    <citation type="submission" date="2022-07" db="EMBL/GenBank/DDBJ databases">
        <title>Phylogenomic reconstructions and comparative analyses of Kickxellomycotina fungi.</title>
        <authorList>
            <person name="Reynolds N.K."/>
            <person name="Stajich J.E."/>
            <person name="Barry K."/>
            <person name="Grigoriev I.V."/>
            <person name="Crous P."/>
            <person name="Smith M.E."/>
        </authorList>
    </citation>
    <scope>NUCLEOTIDE SEQUENCE</scope>
    <source>
        <strain evidence="1">NRRL 5244</strain>
    </source>
</reference>
<gene>
    <name evidence="1" type="ORF">FBU59_000007</name>
</gene>
<keyword evidence="2" id="KW-1185">Reference proteome</keyword>
<proteinExistence type="predicted"/>